<comment type="caution">
    <text evidence="3">The sequence shown here is derived from an EMBL/GenBank/DDBJ whole genome shotgun (WGS) entry which is preliminary data.</text>
</comment>
<dbReference type="AlphaFoldDB" id="A0AAI9ZH91"/>
<reference evidence="3" key="1">
    <citation type="submission" date="2021-06" db="EMBL/GenBank/DDBJ databases">
        <title>Comparative genomics, transcriptomics and evolutionary studies reveal genomic signatures of adaptation to plant cell wall in hemibiotrophic fungi.</title>
        <authorList>
            <consortium name="DOE Joint Genome Institute"/>
            <person name="Baroncelli R."/>
            <person name="Diaz J.F."/>
            <person name="Benocci T."/>
            <person name="Peng M."/>
            <person name="Battaglia E."/>
            <person name="Haridas S."/>
            <person name="Andreopoulos W."/>
            <person name="Labutti K."/>
            <person name="Pangilinan J."/>
            <person name="Floch G.L."/>
            <person name="Makela M.R."/>
            <person name="Henrissat B."/>
            <person name="Grigoriev I.V."/>
            <person name="Crouch J.A."/>
            <person name="De Vries R.P."/>
            <person name="Sukno S.A."/>
            <person name="Thon M.R."/>
        </authorList>
    </citation>
    <scope>NUCLEOTIDE SEQUENCE</scope>
    <source>
        <strain evidence="3">CBS 102054</strain>
    </source>
</reference>
<feature type="compositionally biased region" description="Basic residues" evidence="1">
    <location>
        <begin position="1"/>
        <end position="19"/>
    </location>
</feature>
<dbReference type="GeneID" id="85466338"/>
<dbReference type="Pfam" id="PF25545">
    <property type="entry name" value="DUF7924"/>
    <property type="match status" value="1"/>
</dbReference>
<keyword evidence="4" id="KW-1185">Reference proteome</keyword>
<evidence type="ECO:0000313" key="4">
    <source>
        <dbReference type="Proteomes" id="UP001243989"/>
    </source>
</evidence>
<name>A0AAI9ZH91_9PEZI</name>
<protein>
    <recommendedName>
        <fullName evidence="2">DUF7924 domain-containing protein</fullName>
    </recommendedName>
</protein>
<evidence type="ECO:0000313" key="3">
    <source>
        <dbReference type="EMBL" id="KAK1624563.1"/>
    </source>
</evidence>
<dbReference type="EMBL" id="JAHMHQ010000024">
    <property type="protein sequence ID" value="KAK1624563.1"/>
    <property type="molecule type" value="Genomic_DNA"/>
</dbReference>
<feature type="domain" description="DUF7924" evidence="2">
    <location>
        <begin position="85"/>
        <end position="139"/>
    </location>
</feature>
<dbReference type="RefSeq" id="XP_060440558.1">
    <property type="nucleotide sequence ID" value="XM_060581476.1"/>
</dbReference>
<accession>A0AAI9ZH91</accession>
<organism evidence="3 4">
    <name type="scientific">Colletotrichum phormii</name>
    <dbReference type="NCBI Taxonomy" id="359342"/>
    <lineage>
        <taxon>Eukaryota</taxon>
        <taxon>Fungi</taxon>
        <taxon>Dikarya</taxon>
        <taxon>Ascomycota</taxon>
        <taxon>Pezizomycotina</taxon>
        <taxon>Sordariomycetes</taxon>
        <taxon>Hypocreomycetidae</taxon>
        <taxon>Glomerellales</taxon>
        <taxon>Glomerellaceae</taxon>
        <taxon>Colletotrichum</taxon>
        <taxon>Colletotrichum acutatum species complex</taxon>
    </lineage>
</organism>
<evidence type="ECO:0000259" key="2">
    <source>
        <dbReference type="Pfam" id="PF25545"/>
    </source>
</evidence>
<sequence length="147" mass="16509">MESLLARKKSSSTLSRKRSASGSASLATPGDQRPREKKTAPYRNPRYKNVLGTKGSFMVKVLPREASKTVTQTLPHIYLFCDDILESTCRKVADRNEVGVIRDLSLLVVPSSELTATHGATELDYLIESMNEGWNHFRSLFHARHTF</sequence>
<feature type="region of interest" description="Disordered" evidence="1">
    <location>
        <begin position="1"/>
        <end position="46"/>
    </location>
</feature>
<evidence type="ECO:0000256" key="1">
    <source>
        <dbReference type="SAM" id="MobiDB-lite"/>
    </source>
</evidence>
<gene>
    <name evidence="3" type="ORF">BDP81DRAFT_110731</name>
</gene>
<dbReference type="InterPro" id="IPR057684">
    <property type="entry name" value="DUF7924"/>
</dbReference>
<proteinExistence type="predicted"/>
<dbReference type="Proteomes" id="UP001243989">
    <property type="component" value="Unassembled WGS sequence"/>
</dbReference>